<feature type="transmembrane region" description="Helical" evidence="13">
    <location>
        <begin position="90"/>
        <end position="110"/>
    </location>
</feature>
<evidence type="ECO:0000256" key="1">
    <source>
        <dbReference type="ARBA" id="ARBA00001947"/>
    </source>
</evidence>
<comment type="similarity">
    <text evidence="3">Belongs to the peptidase M50B family.</text>
</comment>
<dbReference type="GO" id="GO:0008233">
    <property type="term" value="F:peptidase activity"/>
    <property type="evidence" value="ECO:0007669"/>
    <property type="project" value="UniProtKB-KW"/>
</dbReference>
<evidence type="ECO:0000256" key="12">
    <source>
        <dbReference type="ARBA" id="ARBA00023136"/>
    </source>
</evidence>
<dbReference type="EMBL" id="BNAL01000007">
    <property type="protein sequence ID" value="GHF98931.1"/>
    <property type="molecule type" value="Genomic_DNA"/>
</dbReference>
<feature type="domain" description="Peptidase M50" evidence="14">
    <location>
        <begin position="17"/>
        <end position="116"/>
    </location>
</feature>
<dbReference type="PANTHER" id="PTHR35864">
    <property type="entry name" value="ZINC METALLOPROTEASE MJ0611-RELATED"/>
    <property type="match status" value="1"/>
</dbReference>
<name>A0ABQ3K0W1_9DEIO</name>
<feature type="domain" description="Peptidase M50" evidence="14">
    <location>
        <begin position="130"/>
        <end position="191"/>
    </location>
</feature>
<evidence type="ECO:0000256" key="2">
    <source>
        <dbReference type="ARBA" id="ARBA00004651"/>
    </source>
</evidence>
<dbReference type="Proteomes" id="UP000632154">
    <property type="component" value="Unassembled WGS sequence"/>
</dbReference>
<keyword evidence="16" id="KW-1185">Reference proteome</keyword>
<organism evidence="15 16">
    <name type="scientific">Deinococcus piscis</name>
    <dbReference type="NCBI Taxonomy" id="394230"/>
    <lineage>
        <taxon>Bacteria</taxon>
        <taxon>Thermotogati</taxon>
        <taxon>Deinococcota</taxon>
        <taxon>Deinococci</taxon>
        <taxon>Deinococcales</taxon>
        <taxon>Deinococcaceae</taxon>
        <taxon>Deinococcus</taxon>
    </lineage>
</organism>
<feature type="transmembrane region" description="Helical" evidence="13">
    <location>
        <begin position="180"/>
        <end position="200"/>
    </location>
</feature>
<dbReference type="CDD" id="cd06158">
    <property type="entry name" value="S2P-M50_like_1"/>
    <property type="match status" value="1"/>
</dbReference>
<keyword evidence="4" id="KW-1003">Cell membrane</keyword>
<evidence type="ECO:0000256" key="6">
    <source>
        <dbReference type="ARBA" id="ARBA00022692"/>
    </source>
</evidence>
<keyword evidence="9" id="KW-0862">Zinc</keyword>
<sequence length="214" mass="23283">MGLLGLLQTDPVAFVITALALMMALAFHEFAHAWTADRFGDPTPRSQGRVTLNPLAHLDPFGTLLLLLAGFGFAKPVMVNMSRLGRWQNFWVAAAGPLSNILLAVLAGVVLRFLPPELVFGANLQELTTLGQVLLVFFSLNVGLAVFNLLPIPMLDGSRILSGLVPPLGRALMEFERSPLSFVAVMAFILLFQGQLGQFLRMVREWALGLVFAV</sequence>
<evidence type="ECO:0000256" key="8">
    <source>
        <dbReference type="ARBA" id="ARBA00022801"/>
    </source>
</evidence>
<evidence type="ECO:0000313" key="15">
    <source>
        <dbReference type="EMBL" id="GHF98931.1"/>
    </source>
</evidence>
<evidence type="ECO:0000256" key="13">
    <source>
        <dbReference type="SAM" id="Phobius"/>
    </source>
</evidence>
<gene>
    <name evidence="15" type="ORF">GCM10017783_08690</name>
</gene>
<evidence type="ECO:0000313" key="16">
    <source>
        <dbReference type="Proteomes" id="UP000632154"/>
    </source>
</evidence>
<keyword evidence="10 13" id="KW-1133">Transmembrane helix</keyword>
<dbReference type="InterPro" id="IPR044537">
    <property type="entry name" value="Rip2-like"/>
</dbReference>
<comment type="caution">
    <text evidence="15">The sequence shown here is derived from an EMBL/GenBank/DDBJ whole genome shotgun (WGS) entry which is preliminary data.</text>
</comment>
<accession>A0ABQ3K0W1</accession>
<feature type="transmembrane region" description="Helical" evidence="13">
    <location>
        <begin position="12"/>
        <end position="35"/>
    </location>
</feature>
<protein>
    <submittedName>
        <fullName evidence="15">Site-2 protease family protein</fullName>
    </submittedName>
</protein>
<comment type="cofactor">
    <cofactor evidence="1">
        <name>Zn(2+)</name>
        <dbReference type="ChEBI" id="CHEBI:29105"/>
    </cofactor>
</comment>
<feature type="transmembrane region" description="Helical" evidence="13">
    <location>
        <begin position="55"/>
        <end position="78"/>
    </location>
</feature>
<keyword evidence="5 15" id="KW-0645">Protease</keyword>
<evidence type="ECO:0000256" key="4">
    <source>
        <dbReference type="ARBA" id="ARBA00022475"/>
    </source>
</evidence>
<dbReference type="PANTHER" id="PTHR35864:SF1">
    <property type="entry name" value="ZINC METALLOPROTEASE YWHC-RELATED"/>
    <property type="match status" value="1"/>
</dbReference>
<evidence type="ECO:0000256" key="11">
    <source>
        <dbReference type="ARBA" id="ARBA00023049"/>
    </source>
</evidence>
<proteinExistence type="inferred from homology"/>
<reference evidence="16" key="1">
    <citation type="journal article" date="2019" name="Int. J. Syst. Evol. Microbiol.">
        <title>The Global Catalogue of Microorganisms (GCM) 10K type strain sequencing project: providing services to taxonomists for standard genome sequencing and annotation.</title>
        <authorList>
            <consortium name="The Broad Institute Genomics Platform"/>
            <consortium name="The Broad Institute Genome Sequencing Center for Infectious Disease"/>
            <person name="Wu L."/>
            <person name="Ma J."/>
        </authorList>
    </citation>
    <scope>NUCLEOTIDE SEQUENCE [LARGE SCALE GENOMIC DNA]</scope>
    <source>
        <strain evidence="16">CGMCC 1.18439</strain>
    </source>
</reference>
<feature type="transmembrane region" description="Helical" evidence="13">
    <location>
        <begin position="130"/>
        <end position="150"/>
    </location>
</feature>
<evidence type="ECO:0000256" key="10">
    <source>
        <dbReference type="ARBA" id="ARBA00022989"/>
    </source>
</evidence>
<evidence type="ECO:0000259" key="14">
    <source>
        <dbReference type="Pfam" id="PF02163"/>
    </source>
</evidence>
<keyword evidence="7" id="KW-0479">Metal-binding</keyword>
<dbReference type="InterPro" id="IPR052348">
    <property type="entry name" value="Metallopeptidase_M50B"/>
</dbReference>
<evidence type="ECO:0000256" key="3">
    <source>
        <dbReference type="ARBA" id="ARBA00007931"/>
    </source>
</evidence>
<keyword evidence="6 13" id="KW-0812">Transmembrane</keyword>
<evidence type="ECO:0000256" key="7">
    <source>
        <dbReference type="ARBA" id="ARBA00022723"/>
    </source>
</evidence>
<keyword evidence="11" id="KW-0482">Metalloprotease</keyword>
<keyword evidence="8" id="KW-0378">Hydrolase</keyword>
<dbReference type="InterPro" id="IPR008915">
    <property type="entry name" value="Peptidase_M50"/>
</dbReference>
<dbReference type="Pfam" id="PF02163">
    <property type="entry name" value="Peptidase_M50"/>
    <property type="match status" value="2"/>
</dbReference>
<keyword evidence="12 13" id="KW-0472">Membrane</keyword>
<evidence type="ECO:0000256" key="5">
    <source>
        <dbReference type="ARBA" id="ARBA00022670"/>
    </source>
</evidence>
<dbReference type="RefSeq" id="WP_189642449.1">
    <property type="nucleotide sequence ID" value="NZ_BNAL01000007.1"/>
</dbReference>
<dbReference type="GO" id="GO:0006508">
    <property type="term" value="P:proteolysis"/>
    <property type="evidence" value="ECO:0007669"/>
    <property type="project" value="UniProtKB-KW"/>
</dbReference>
<comment type="subcellular location">
    <subcellularLocation>
        <location evidence="2">Cell membrane</location>
        <topology evidence="2">Multi-pass membrane protein</topology>
    </subcellularLocation>
</comment>
<evidence type="ECO:0000256" key="9">
    <source>
        <dbReference type="ARBA" id="ARBA00022833"/>
    </source>
</evidence>